<reference evidence="2" key="1">
    <citation type="journal article" date="2020" name="Stud. Mycol.">
        <title>101 Dothideomycetes genomes: a test case for predicting lifestyles and emergence of pathogens.</title>
        <authorList>
            <person name="Haridas S."/>
            <person name="Albert R."/>
            <person name="Binder M."/>
            <person name="Bloem J."/>
            <person name="Labutti K."/>
            <person name="Salamov A."/>
            <person name="Andreopoulos B."/>
            <person name="Baker S."/>
            <person name="Barry K."/>
            <person name="Bills G."/>
            <person name="Bluhm B."/>
            <person name="Cannon C."/>
            <person name="Castanera R."/>
            <person name="Culley D."/>
            <person name="Daum C."/>
            <person name="Ezra D."/>
            <person name="Gonzalez J."/>
            <person name="Henrissat B."/>
            <person name="Kuo A."/>
            <person name="Liang C."/>
            <person name="Lipzen A."/>
            <person name="Lutzoni F."/>
            <person name="Magnuson J."/>
            <person name="Mondo S."/>
            <person name="Nolan M."/>
            <person name="Ohm R."/>
            <person name="Pangilinan J."/>
            <person name="Park H.-J."/>
            <person name="Ramirez L."/>
            <person name="Alfaro M."/>
            <person name="Sun H."/>
            <person name="Tritt A."/>
            <person name="Yoshinaga Y."/>
            <person name="Zwiers L.-H."/>
            <person name="Turgeon B."/>
            <person name="Goodwin S."/>
            <person name="Spatafora J."/>
            <person name="Crous P."/>
            <person name="Grigoriev I."/>
        </authorList>
    </citation>
    <scope>NUCLEOTIDE SEQUENCE</scope>
    <source>
        <strain evidence="2">CBS 116435</strain>
    </source>
</reference>
<sequence length="170" mass="18244">MRHCFFGSWTTSGTEDSPGTDAMRHRATQTRGVAARLPTPSSCRGSCNLERCGIDVCLFGRSHGLRSMPCRVASLDTRALDCDQPSRTSSCPPSPATCSGGMPSVTDATASEEITDVDLPLVAIALSATVSAGEMRMGWRHHCIALRNTSGNLGTGARKSGRNWKWHYLD</sequence>
<comment type="caution">
    <text evidence="2">The sequence shown here is derived from an EMBL/GenBank/DDBJ whole genome shotgun (WGS) entry which is preliminary data.</text>
</comment>
<dbReference type="Proteomes" id="UP000799441">
    <property type="component" value="Unassembled WGS sequence"/>
</dbReference>
<protein>
    <submittedName>
        <fullName evidence="2">Uncharacterized protein</fullName>
    </submittedName>
</protein>
<gene>
    <name evidence="2" type="ORF">K431DRAFT_33410</name>
</gene>
<keyword evidence="3" id="KW-1185">Reference proteome</keyword>
<proteinExistence type="predicted"/>
<name>A0A9P4Q9J6_9PEZI</name>
<evidence type="ECO:0000313" key="2">
    <source>
        <dbReference type="EMBL" id="KAF2723122.1"/>
    </source>
</evidence>
<feature type="region of interest" description="Disordered" evidence="1">
    <location>
        <begin position="1"/>
        <end position="32"/>
    </location>
</feature>
<evidence type="ECO:0000313" key="3">
    <source>
        <dbReference type="Proteomes" id="UP000799441"/>
    </source>
</evidence>
<organism evidence="2 3">
    <name type="scientific">Polychaeton citri CBS 116435</name>
    <dbReference type="NCBI Taxonomy" id="1314669"/>
    <lineage>
        <taxon>Eukaryota</taxon>
        <taxon>Fungi</taxon>
        <taxon>Dikarya</taxon>
        <taxon>Ascomycota</taxon>
        <taxon>Pezizomycotina</taxon>
        <taxon>Dothideomycetes</taxon>
        <taxon>Dothideomycetidae</taxon>
        <taxon>Capnodiales</taxon>
        <taxon>Capnodiaceae</taxon>
        <taxon>Polychaeton</taxon>
    </lineage>
</organism>
<dbReference type="EMBL" id="MU003778">
    <property type="protein sequence ID" value="KAF2723122.1"/>
    <property type="molecule type" value="Genomic_DNA"/>
</dbReference>
<evidence type="ECO:0000256" key="1">
    <source>
        <dbReference type="SAM" id="MobiDB-lite"/>
    </source>
</evidence>
<feature type="compositionally biased region" description="Polar residues" evidence="1">
    <location>
        <begin position="8"/>
        <end position="17"/>
    </location>
</feature>
<dbReference type="AlphaFoldDB" id="A0A9P4Q9J6"/>
<accession>A0A9P4Q9J6</accession>